<keyword evidence="1" id="KW-1133">Transmembrane helix</keyword>
<evidence type="ECO:0000313" key="2">
    <source>
        <dbReference type="EMBL" id="QWK90513.1"/>
    </source>
</evidence>
<evidence type="ECO:0000313" key="3">
    <source>
        <dbReference type="Proteomes" id="UP000679352"/>
    </source>
</evidence>
<keyword evidence="1" id="KW-0812">Transmembrane</keyword>
<feature type="transmembrane region" description="Helical" evidence="1">
    <location>
        <begin position="20"/>
        <end position="41"/>
    </location>
</feature>
<dbReference type="Proteomes" id="UP000679352">
    <property type="component" value="Chromosome"/>
</dbReference>
<accession>A0A975P7D4</accession>
<gene>
    <name evidence="2" type="ORF">KM031_00890</name>
</gene>
<evidence type="ECO:0000256" key="1">
    <source>
        <dbReference type="SAM" id="Phobius"/>
    </source>
</evidence>
<organism evidence="2 3">
    <name type="scientific">Gemmobacter fulvus</name>
    <dbReference type="NCBI Taxonomy" id="2840474"/>
    <lineage>
        <taxon>Bacteria</taxon>
        <taxon>Pseudomonadati</taxon>
        <taxon>Pseudomonadota</taxon>
        <taxon>Alphaproteobacteria</taxon>
        <taxon>Rhodobacterales</taxon>
        <taxon>Paracoccaceae</taxon>
        <taxon>Gemmobacter</taxon>
    </lineage>
</organism>
<feature type="transmembrane region" description="Helical" evidence="1">
    <location>
        <begin position="69"/>
        <end position="96"/>
    </location>
</feature>
<feature type="transmembrane region" description="Helical" evidence="1">
    <location>
        <begin position="142"/>
        <end position="165"/>
    </location>
</feature>
<dbReference type="KEGG" id="gfu:KM031_00890"/>
<dbReference type="EMBL" id="CP076361">
    <property type="protein sequence ID" value="QWK90513.1"/>
    <property type="molecule type" value="Genomic_DNA"/>
</dbReference>
<dbReference type="RefSeq" id="WP_215504239.1">
    <property type="nucleotide sequence ID" value="NZ_CP076361.1"/>
</dbReference>
<sequence length="174" mass="19713">MQWYETIFELIDMRSFSNLWFWIILAVQWSLTSHWVLGIPYDLVLRARRKGGQASADLEALARVNVNRLLYIAHVSGLWITGFAGFILTALILLGFVYDLEFAQAVFCLVFPMLLVSLLSLRTAHRIADGAHQGEALHGRLLRLRLATQAIGMTSILFTSLWGMWQNMQLGAFG</sequence>
<keyword evidence="1" id="KW-0472">Membrane</keyword>
<protein>
    <submittedName>
        <fullName evidence="2">Component of SufBCD complex</fullName>
    </submittedName>
</protein>
<name>A0A975P7D4_9RHOB</name>
<feature type="transmembrane region" description="Helical" evidence="1">
    <location>
        <begin position="102"/>
        <end position="121"/>
    </location>
</feature>
<keyword evidence="3" id="KW-1185">Reference proteome</keyword>
<dbReference type="AlphaFoldDB" id="A0A975P7D4"/>
<proteinExistence type="predicted"/>
<reference evidence="2" key="1">
    <citation type="submission" date="2021-06" db="EMBL/GenBank/DDBJ databases">
        <title>Direct submission.</title>
        <authorList>
            <person name="Lee C.-S."/>
            <person name="Jin L."/>
        </authorList>
    </citation>
    <scope>NUCLEOTIDE SEQUENCE</scope>
    <source>
        <strain evidence="2">Con5</strain>
    </source>
</reference>